<organism evidence="2 3">
    <name type="scientific">Myxacorys almedinensis A</name>
    <dbReference type="NCBI Taxonomy" id="2690445"/>
    <lineage>
        <taxon>Bacteria</taxon>
        <taxon>Bacillati</taxon>
        <taxon>Cyanobacteriota</taxon>
        <taxon>Cyanophyceae</taxon>
        <taxon>Leptolyngbyales</taxon>
        <taxon>Leptolyngbyaceae</taxon>
        <taxon>Myxacorys</taxon>
        <taxon>Myxacorys almedinensis</taxon>
    </lineage>
</organism>
<dbReference type="AlphaFoldDB" id="A0A8J8CIA5"/>
<dbReference type="InterPro" id="IPR005031">
    <property type="entry name" value="COQ10_START"/>
</dbReference>
<dbReference type="RefSeq" id="WP_162423056.1">
    <property type="nucleotide sequence ID" value="NZ_WVIE01000009.1"/>
</dbReference>
<proteinExistence type="predicted"/>
<dbReference type="SUPFAM" id="SSF55961">
    <property type="entry name" value="Bet v1-like"/>
    <property type="match status" value="1"/>
</dbReference>
<dbReference type="Pfam" id="PF03364">
    <property type="entry name" value="Polyketide_cyc"/>
    <property type="match status" value="1"/>
</dbReference>
<dbReference type="Gene3D" id="3.30.530.20">
    <property type="match status" value="1"/>
</dbReference>
<evidence type="ECO:0000313" key="2">
    <source>
        <dbReference type="EMBL" id="NDJ17538.1"/>
    </source>
</evidence>
<comment type="caution">
    <text evidence="2">The sequence shown here is derived from an EMBL/GenBank/DDBJ whole genome shotgun (WGS) entry which is preliminary data.</text>
</comment>
<accession>A0A8J8CIA5</accession>
<sequence>MSSVSAINTVNPTLLGGEILLTTHPYSAWGGSVTAQMYLPLEVQQVWYQLIDYPRWTHYFPDVTRSEVVQIVKSGSLKRLHQAASKAFLFFTAQVDIYLKVLETQYQRIQFSLESGSFSDFSADLQIASGGNGTILTYSVQATPTIPVPGILIEQAIQLDLPTNLRQMRRVLCA</sequence>
<keyword evidence="3" id="KW-1185">Reference proteome</keyword>
<feature type="domain" description="Coenzyme Q-binding protein COQ10 START" evidence="1">
    <location>
        <begin position="40"/>
        <end position="169"/>
    </location>
</feature>
<evidence type="ECO:0000259" key="1">
    <source>
        <dbReference type="Pfam" id="PF03364"/>
    </source>
</evidence>
<name>A0A8J8CIA5_9CYAN</name>
<gene>
    <name evidence="2" type="ORF">GS601_09590</name>
</gene>
<dbReference type="InterPro" id="IPR023393">
    <property type="entry name" value="START-like_dom_sf"/>
</dbReference>
<dbReference type="Proteomes" id="UP000646053">
    <property type="component" value="Unassembled WGS sequence"/>
</dbReference>
<reference evidence="2" key="1">
    <citation type="submission" date="2019-12" db="EMBL/GenBank/DDBJ databases">
        <title>High-Quality draft genome sequences of three cyanobacteria isolated from the limestone walls of the Old Cathedral of Coimbra.</title>
        <authorList>
            <person name="Tiago I."/>
            <person name="Soares F."/>
            <person name="Portugal A."/>
        </authorList>
    </citation>
    <scope>NUCLEOTIDE SEQUENCE</scope>
    <source>
        <strain evidence="2">A</strain>
    </source>
</reference>
<protein>
    <submittedName>
        <fullName evidence="2">Cyclase</fullName>
    </submittedName>
</protein>
<dbReference type="PANTHER" id="PTHR34060">
    <property type="entry name" value="POLYKETIDE CYCLASE / DEHYDRASE AND LIPID TRANSPORT PROTEIN"/>
    <property type="match status" value="1"/>
</dbReference>
<evidence type="ECO:0000313" key="3">
    <source>
        <dbReference type="Proteomes" id="UP000646053"/>
    </source>
</evidence>
<dbReference type="EMBL" id="WVIE01000009">
    <property type="protein sequence ID" value="NDJ17538.1"/>
    <property type="molecule type" value="Genomic_DNA"/>
</dbReference>
<dbReference type="PANTHER" id="PTHR34060:SF2">
    <property type="entry name" value="OS03G0837900 PROTEIN"/>
    <property type="match status" value="1"/>
</dbReference>